<evidence type="ECO:0000313" key="2">
    <source>
        <dbReference type="Proteomes" id="UP000295292"/>
    </source>
</evidence>
<evidence type="ECO:0000313" key="1">
    <source>
        <dbReference type="EMBL" id="TDQ73925.1"/>
    </source>
</evidence>
<name>A0A4R6WAL6_9SPHI</name>
<sequence>MHKESVAEELTTVDIFNQMTQILFSRLEPLGWKLLKNGDIKKKSGKLTYKIFFFRSYKNYINYNAKSGSVTTEIYCYIDTAQREGVYALKFEKPSSFNILSENLTLNTVLVEQIWKIIEQEFLEVIQGLEKNPRQQLLKTGLFPIRYAIDYSYELSLRRELLEAVGATDLLHIYTENSNFYKSPENSAVISMENYYYTIRDRVNVDYCKKVSLEELSTLADEAYSFLRQTDRYDEFTEAKYQYVKSFPKTDRFKSVIAVFWFVYPGIAPWFEKDPNAQHILKKVLDFEEKLIVRKLRKAESEMNI</sequence>
<keyword evidence="2" id="KW-1185">Reference proteome</keyword>
<organism evidence="1 2">
    <name type="scientific">Sphingobacterium yanglingense</name>
    <dbReference type="NCBI Taxonomy" id="1437280"/>
    <lineage>
        <taxon>Bacteria</taxon>
        <taxon>Pseudomonadati</taxon>
        <taxon>Bacteroidota</taxon>
        <taxon>Sphingobacteriia</taxon>
        <taxon>Sphingobacteriales</taxon>
        <taxon>Sphingobacteriaceae</taxon>
        <taxon>Sphingobacterium</taxon>
    </lineage>
</organism>
<comment type="caution">
    <text evidence="1">The sequence shown here is derived from an EMBL/GenBank/DDBJ whole genome shotgun (WGS) entry which is preliminary data.</text>
</comment>
<dbReference type="EMBL" id="SNYV01000018">
    <property type="protein sequence ID" value="TDQ73925.1"/>
    <property type="molecule type" value="Genomic_DNA"/>
</dbReference>
<accession>A0A4R6WAL6</accession>
<gene>
    <name evidence="1" type="ORF">CLV99_4363</name>
</gene>
<dbReference type="Proteomes" id="UP000295292">
    <property type="component" value="Unassembled WGS sequence"/>
</dbReference>
<dbReference type="RefSeq" id="WP_133586491.1">
    <property type="nucleotide sequence ID" value="NZ_SNYV01000018.1"/>
</dbReference>
<reference evidence="1 2" key="1">
    <citation type="submission" date="2019-03" db="EMBL/GenBank/DDBJ databases">
        <title>Genomic Encyclopedia of Archaeal and Bacterial Type Strains, Phase II (KMG-II): from individual species to whole genera.</title>
        <authorList>
            <person name="Goeker M."/>
        </authorList>
    </citation>
    <scope>NUCLEOTIDE SEQUENCE [LARGE SCALE GENOMIC DNA]</scope>
    <source>
        <strain evidence="1 2">DSM 28353</strain>
    </source>
</reference>
<proteinExistence type="predicted"/>
<dbReference type="AlphaFoldDB" id="A0A4R6WAL6"/>
<protein>
    <submittedName>
        <fullName evidence="1">Uncharacterized protein</fullName>
    </submittedName>
</protein>